<keyword evidence="3" id="KW-1185">Reference proteome</keyword>
<dbReference type="GO" id="GO:0009055">
    <property type="term" value="F:electron transfer activity"/>
    <property type="evidence" value="ECO:0007669"/>
    <property type="project" value="InterPro"/>
</dbReference>
<dbReference type="RefSeq" id="WP_057637223.1">
    <property type="nucleotide sequence ID" value="NZ_LDJM01000012.1"/>
</dbReference>
<keyword evidence="1" id="KW-1133">Transmembrane helix</keyword>
<dbReference type="PATRIC" id="fig|336566.3.peg.350"/>
<evidence type="ECO:0000313" key="2">
    <source>
        <dbReference type="EMBL" id="KRG78095.1"/>
    </source>
</evidence>
<proteinExistence type="predicted"/>
<evidence type="ECO:0000256" key="1">
    <source>
        <dbReference type="SAM" id="Phobius"/>
    </source>
</evidence>
<dbReference type="GO" id="GO:0022900">
    <property type="term" value="P:electron transport chain"/>
    <property type="evidence" value="ECO:0007669"/>
    <property type="project" value="InterPro"/>
</dbReference>
<dbReference type="SUPFAM" id="SSF47175">
    <property type="entry name" value="Cytochromes"/>
    <property type="match status" value="1"/>
</dbReference>
<dbReference type="GO" id="GO:0005506">
    <property type="term" value="F:iron ion binding"/>
    <property type="evidence" value="ECO:0007669"/>
    <property type="project" value="InterPro"/>
</dbReference>
<accession>A0A0R0D799</accession>
<evidence type="ECO:0008006" key="4">
    <source>
        <dbReference type="Google" id="ProtNLM"/>
    </source>
</evidence>
<dbReference type="OrthoDB" id="5984407at2"/>
<keyword evidence="1" id="KW-0472">Membrane</keyword>
<keyword evidence="1" id="KW-0812">Transmembrane</keyword>
<protein>
    <recommendedName>
        <fullName evidence="4">Cytochrome C</fullName>
    </recommendedName>
</protein>
<organism evidence="2 3">
    <name type="scientific">Stenotrophomonas ginsengisoli</name>
    <dbReference type="NCBI Taxonomy" id="336566"/>
    <lineage>
        <taxon>Bacteria</taxon>
        <taxon>Pseudomonadati</taxon>
        <taxon>Pseudomonadota</taxon>
        <taxon>Gammaproteobacteria</taxon>
        <taxon>Lysobacterales</taxon>
        <taxon>Lysobacteraceae</taxon>
        <taxon>Stenotrophomonas</taxon>
    </lineage>
</organism>
<dbReference type="AlphaFoldDB" id="A0A0R0D799"/>
<dbReference type="STRING" id="336566.ABB30_05060"/>
<dbReference type="Proteomes" id="UP000050956">
    <property type="component" value="Unassembled WGS sequence"/>
</dbReference>
<evidence type="ECO:0000313" key="3">
    <source>
        <dbReference type="Proteomes" id="UP000050956"/>
    </source>
</evidence>
<sequence>MADATTPKKTPSAASRYLFVLIFGLVLGIIATVMIMRAWQERQDPYPGALMTIMAKQSAALRQAQEQNRCTPADVLQPLQTLRALTNDIDAAFPDLKGDAQFQKHASDLRSTLNTALQAPPSNCQDLAKLTQTIGQTCSGCHQVFKP</sequence>
<feature type="transmembrane region" description="Helical" evidence="1">
    <location>
        <begin position="17"/>
        <end position="36"/>
    </location>
</feature>
<dbReference type="EMBL" id="LDJM01000012">
    <property type="protein sequence ID" value="KRG78095.1"/>
    <property type="molecule type" value="Genomic_DNA"/>
</dbReference>
<reference evidence="2 3" key="1">
    <citation type="submission" date="2015-05" db="EMBL/GenBank/DDBJ databases">
        <title>Genome sequencing and analysis of members of genus Stenotrophomonas.</title>
        <authorList>
            <person name="Patil P.P."/>
            <person name="Midha S."/>
            <person name="Patil P.B."/>
        </authorList>
    </citation>
    <scope>NUCLEOTIDE SEQUENCE [LARGE SCALE GENOMIC DNA]</scope>
    <source>
        <strain evidence="2 3">DSM 24757</strain>
    </source>
</reference>
<comment type="caution">
    <text evidence="2">The sequence shown here is derived from an EMBL/GenBank/DDBJ whole genome shotgun (WGS) entry which is preliminary data.</text>
</comment>
<dbReference type="InterPro" id="IPR010980">
    <property type="entry name" value="Cyt_c/b562"/>
</dbReference>
<name>A0A0R0D799_9GAMM</name>
<gene>
    <name evidence="2" type="ORF">ABB30_05060</name>
</gene>
<dbReference type="Gene3D" id="1.20.120.10">
    <property type="entry name" value="Cytochrome c/b562"/>
    <property type="match status" value="1"/>
</dbReference>
<dbReference type="GO" id="GO:0020037">
    <property type="term" value="F:heme binding"/>
    <property type="evidence" value="ECO:0007669"/>
    <property type="project" value="InterPro"/>
</dbReference>